<proteinExistence type="predicted"/>
<feature type="transmembrane region" description="Helical" evidence="1">
    <location>
        <begin position="294"/>
        <end position="316"/>
    </location>
</feature>
<evidence type="ECO:0000256" key="1">
    <source>
        <dbReference type="SAM" id="Phobius"/>
    </source>
</evidence>
<sequence>MSHPHSHPHAPELPYCRNCHFTLAVPRPVHCGHCGQETDLHPPSVREMFTEYLGHYVAFDGPLWRTLWALVCMPGHLTNAYFHGARRRYVLPLRVYLSASFIFFIGWALLPQGPTQTVEPDSEVVTRADGSVRLRVKPGMSPADAAREAAALAQGASAPASVQVHTRIGDCDPARPHTCTVVERMLTRLVNKAEAVTFDQWKARGRALAPYAMLAMQPIFAALLLGMFAGSGRRYAEHFVFSLHSHSLWFLALLLAIAIGLEGPVLLAVFIHGLAAMRRVYDLRWWGAFWRGGLLSLLYFVLLAVMVLATLTLIAATS</sequence>
<keyword evidence="1" id="KW-0472">Membrane</keyword>
<dbReference type="Pfam" id="PF12412">
    <property type="entry name" value="DUF3667"/>
    <property type="match status" value="1"/>
</dbReference>
<keyword evidence="3" id="KW-1185">Reference proteome</keyword>
<dbReference type="Proteomes" id="UP001606300">
    <property type="component" value="Unassembled WGS sequence"/>
</dbReference>
<dbReference type="RefSeq" id="WP_394472973.1">
    <property type="nucleotide sequence ID" value="NZ_JBIGHY010000013.1"/>
</dbReference>
<feature type="transmembrane region" description="Helical" evidence="1">
    <location>
        <begin position="248"/>
        <end position="274"/>
    </location>
</feature>
<evidence type="ECO:0000313" key="3">
    <source>
        <dbReference type="Proteomes" id="UP001606300"/>
    </source>
</evidence>
<gene>
    <name evidence="2" type="ORF">ACG02S_23720</name>
</gene>
<dbReference type="EMBL" id="JBIGHY010000013">
    <property type="protein sequence ID" value="MFG6416912.1"/>
    <property type="molecule type" value="Genomic_DNA"/>
</dbReference>
<feature type="transmembrane region" description="Helical" evidence="1">
    <location>
        <begin position="89"/>
        <end position="110"/>
    </location>
</feature>
<keyword evidence="1" id="KW-1133">Transmembrane helix</keyword>
<protein>
    <submittedName>
        <fullName evidence="2">DUF3667 domain-containing protein</fullName>
    </submittedName>
</protein>
<comment type="caution">
    <text evidence="2">The sequence shown here is derived from an EMBL/GenBank/DDBJ whole genome shotgun (WGS) entry which is preliminary data.</text>
</comment>
<accession>A0ABW7EUW9</accession>
<dbReference type="InterPro" id="IPR022134">
    <property type="entry name" value="DUF3667"/>
</dbReference>
<feature type="transmembrane region" description="Helical" evidence="1">
    <location>
        <begin position="208"/>
        <end position="228"/>
    </location>
</feature>
<keyword evidence="1" id="KW-0812">Transmembrane</keyword>
<name>A0ABW7EUW9_9BURK</name>
<reference evidence="2 3" key="1">
    <citation type="submission" date="2024-09" db="EMBL/GenBank/DDBJ databases">
        <title>Novel species of the genus Pelomonas and Roseateles isolated from streams.</title>
        <authorList>
            <person name="Lu H."/>
        </authorList>
    </citation>
    <scope>NUCLEOTIDE SEQUENCE [LARGE SCALE GENOMIC DNA]</scope>
    <source>
        <strain evidence="2 3">DC23W</strain>
    </source>
</reference>
<evidence type="ECO:0000313" key="2">
    <source>
        <dbReference type="EMBL" id="MFG6416912.1"/>
    </source>
</evidence>
<organism evidence="2 3">
    <name type="scientific">Pelomonas dachongensis</name>
    <dbReference type="NCBI Taxonomy" id="3299029"/>
    <lineage>
        <taxon>Bacteria</taxon>
        <taxon>Pseudomonadati</taxon>
        <taxon>Pseudomonadota</taxon>
        <taxon>Betaproteobacteria</taxon>
        <taxon>Burkholderiales</taxon>
        <taxon>Sphaerotilaceae</taxon>
        <taxon>Roseateles</taxon>
    </lineage>
</organism>